<accession>A0A2G3APK9</accession>
<keyword evidence="2" id="KW-1185">Reference proteome</keyword>
<dbReference type="PANTHER" id="PTHR32108:SF9">
    <property type="entry name" value="REVERSE TRANSCRIPTASE RNASE H-LIKE DOMAIN-CONTAINING PROTEIN"/>
    <property type="match status" value="1"/>
</dbReference>
<dbReference type="PANTHER" id="PTHR32108">
    <property type="entry name" value="DNA-DIRECTED RNA POLYMERASE SUBUNIT ALPHA"/>
    <property type="match status" value="1"/>
</dbReference>
<proteinExistence type="predicted"/>
<dbReference type="EMBL" id="AYRZ02000001">
    <property type="protein sequence ID" value="PHT96174.1"/>
    <property type="molecule type" value="Genomic_DNA"/>
</dbReference>
<gene>
    <name evidence="1" type="ORF">T459_04056</name>
</gene>
<comment type="caution">
    <text evidence="1">The sequence shown here is derived from an EMBL/GenBank/DDBJ whole genome shotgun (WGS) entry which is preliminary data.</text>
</comment>
<dbReference type="AlphaFoldDB" id="A0A2G3APK9"/>
<reference evidence="1 2" key="1">
    <citation type="journal article" date="2014" name="Nat. Genet.">
        <title>Genome sequence of the hot pepper provides insights into the evolution of pungency in Capsicum species.</title>
        <authorList>
            <person name="Kim S."/>
            <person name="Park M."/>
            <person name="Yeom S.I."/>
            <person name="Kim Y.M."/>
            <person name="Lee J.M."/>
            <person name="Lee H.A."/>
            <person name="Seo E."/>
            <person name="Choi J."/>
            <person name="Cheong K."/>
            <person name="Kim K.T."/>
            <person name="Jung K."/>
            <person name="Lee G.W."/>
            <person name="Oh S.K."/>
            <person name="Bae C."/>
            <person name="Kim S.B."/>
            <person name="Lee H.Y."/>
            <person name="Kim S.Y."/>
            <person name="Kim M.S."/>
            <person name="Kang B.C."/>
            <person name="Jo Y.D."/>
            <person name="Yang H.B."/>
            <person name="Jeong H.J."/>
            <person name="Kang W.H."/>
            <person name="Kwon J.K."/>
            <person name="Shin C."/>
            <person name="Lim J.Y."/>
            <person name="Park J.H."/>
            <person name="Huh J.H."/>
            <person name="Kim J.S."/>
            <person name="Kim B.D."/>
            <person name="Cohen O."/>
            <person name="Paran I."/>
            <person name="Suh M.C."/>
            <person name="Lee S.B."/>
            <person name="Kim Y.K."/>
            <person name="Shin Y."/>
            <person name="Noh S.J."/>
            <person name="Park J."/>
            <person name="Seo Y.S."/>
            <person name="Kwon S.Y."/>
            <person name="Kim H.A."/>
            <person name="Park J.M."/>
            <person name="Kim H.J."/>
            <person name="Choi S.B."/>
            <person name="Bosland P.W."/>
            <person name="Reeves G."/>
            <person name="Jo S.H."/>
            <person name="Lee B.W."/>
            <person name="Cho H.T."/>
            <person name="Choi H.S."/>
            <person name="Lee M.S."/>
            <person name="Yu Y."/>
            <person name="Do Choi Y."/>
            <person name="Park B.S."/>
            <person name="van Deynze A."/>
            <person name="Ashrafi H."/>
            <person name="Hill T."/>
            <person name="Kim W.T."/>
            <person name="Pai H.S."/>
            <person name="Ahn H.K."/>
            <person name="Yeam I."/>
            <person name="Giovannoni J.J."/>
            <person name="Rose J.K."/>
            <person name="Sorensen I."/>
            <person name="Lee S.J."/>
            <person name="Kim R.W."/>
            <person name="Choi I.Y."/>
            <person name="Choi B.S."/>
            <person name="Lim J.S."/>
            <person name="Lee Y.H."/>
            <person name="Choi D."/>
        </authorList>
    </citation>
    <scope>NUCLEOTIDE SEQUENCE [LARGE SCALE GENOMIC DNA]</scope>
    <source>
        <strain evidence="2">cv. CM334</strain>
    </source>
</reference>
<protein>
    <recommendedName>
        <fullName evidence="3">Gag-pol polyprotein</fullName>
    </recommendedName>
</protein>
<sequence length="100" mass="11276">MRPKSRDSFTPIGESYASLFQRLVQQGMITLLLGYTPDPHSRSFDPNVRCTYHSDVQGHSIENCRALKKEIENMIQDKSIMVQNIDSEGSSNHADMETSG</sequence>
<dbReference type="STRING" id="4072.A0A2G3APK9"/>
<dbReference type="Gramene" id="PHT96174">
    <property type="protein sequence ID" value="PHT96174"/>
    <property type="gene ID" value="T459_04056"/>
</dbReference>
<organism evidence="1 2">
    <name type="scientific">Capsicum annuum</name>
    <name type="common">Capsicum pepper</name>
    <dbReference type="NCBI Taxonomy" id="4072"/>
    <lineage>
        <taxon>Eukaryota</taxon>
        <taxon>Viridiplantae</taxon>
        <taxon>Streptophyta</taxon>
        <taxon>Embryophyta</taxon>
        <taxon>Tracheophyta</taxon>
        <taxon>Spermatophyta</taxon>
        <taxon>Magnoliopsida</taxon>
        <taxon>eudicotyledons</taxon>
        <taxon>Gunneridae</taxon>
        <taxon>Pentapetalae</taxon>
        <taxon>asterids</taxon>
        <taxon>lamiids</taxon>
        <taxon>Solanales</taxon>
        <taxon>Solanaceae</taxon>
        <taxon>Solanoideae</taxon>
        <taxon>Capsiceae</taxon>
        <taxon>Capsicum</taxon>
    </lineage>
</organism>
<evidence type="ECO:0000313" key="1">
    <source>
        <dbReference type="EMBL" id="PHT96174.1"/>
    </source>
</evidence>
<evidence type="ECO:0000313" key="2">
    <source>
        <dbReference type="Proteomes" id="UP000222542"/>
    </source>
</evidence>
<name>A0A2G3APK9_CAPAN</name>
<evidence type="ECO:0008006" key="3">
    <source>
        <dbReference type="Google" id="ProtNLM"/>
    </source>
</evidence>
<reference evidence="1 2" key="2">
    <citation type="journal article" date="2017" name="Genome Biol.">
        <title>New reference genome sequences of hot pepper reveal the massive evolution of plant disease-resistance genes by retroduplication.</title>
        <authorList>
            <person name="Kim S."/>
            <person name="Park J."/>
            <person name="Yeom S.I."/>
            <person name="Kim Y.M."/>
            <person name="Seo E."/>
            <person name="Kim K.T."/>
            <person name="Kim M.S."/>
            <person name="Lee J.M."/>
            <person name="Cheong K."/>
            <person name="Shin H.S."/>
            <person name="Kim S.B."/>
            <person name="Han K."/>
            <person name="Lee J."/>
            <person name="Park M."/>
            <person name="Lee H.A."/>
            <person name="Lee H.Y."/>
            <person name="Lee Y."/>
            <person name="Oh S."/>
            <person name="Lee J.H."/>
            <person name="Choi E."/>
            <person name="Choi E."/>
            <person name="Lee S.E."/>
            <person name="Jeon J."/>
            <person name="Kim H."/>
            <person name="Choi G."/>
            <person name="Song H."/>
            <person name="Lee J."/>
            <person name="Lee S.C."/>
            <person name="Kwon J.K."/>
            <person name="Lee H.Y."/>
            <person name="Koo N."/>
            <person name="Hong Y."/>
            <person name="Kim R.W."/>
            <person name="Kang W.H."/>
            <person name="Huh J.H."/>
            <person name="Kang B.C."/>
            <person name="Yang T.J."/>
            <person name="Lee Y.H."/>
            <person name="Bennetzen J.L."/>
            <person name="Choi D."/>
        </authorList>
    </citation>
    <scope>NUCLEOTIDE SEQUENCE [LARGE SCALE GENOMIC DNA]</scope>
    <source>
        <strain evidence="2">cv. CM334</strain>
    </source>
</reference>
<dbReference type="Proteomes" id="UP000222542">
    <property type="component" value="Unassembled WGS sequence"/>
</dbReference>